<proteinExistence type="inferred from homology"/>
<keyword evidence="3" id="KW-1003">Cell membrane</keyword>
<evidence type="ECO:0000256" key="6">
    <source>
        <dbReference type="PROSITE-ProRule" id="PRU01193"/>
    </source>
</evidence>
<dbReference type="PANTHER" id="PTHR22777">
    <property type="entry name" value="HEMOLYSIN-RELATED"/>
    <property type="match status" value="1"/>
</dbReference>
<reference evidence="8" key="1">
    <citation type="submission" date="2020-04" db="EMBL/GenBank/DDBJ databases">
        <title>Deep metagenomics examines the oral microbiome during advanced dental caries in children, revealing novel taxa and co-occurrences with host molecules.</title>
        <authorList>
            <person name="Baker J.L."/>
            <person name="Morton J.T."/>
            <person name="Dinis M."/>
            <person name="Alvarez R."/>
            <person name="Tran N.C."/>
            <person name="Knight R."/>
            <person name="Edlund A."/>
        </authorList>
    </citation>
    <scope>NUCLEOTIDE SEQUENCE</scope>
    <source>
        <strain evidence="8">JCVI_32_bin.24</strain>
    </source>
</reference>
<accession>A0A930G1B3</accession>
<dbReference type="PROSITE" id="PS51846">
    <property type="entry name" value="CNNM"/>
    <property type="match status" value="1"/>
</dbReference>
<dbReference type="AlphaFoldDB" id="A0A930G1B3"/>
<keyword evidence="6" id="KW-0472">Membrane</keyword>
<dbReference type="InterPro" id="IPR002550">
    <property type="entry name" value="CNNM"/>
</dbReference>
<dbReference type="Pfam" id="PF01595">
    <property type="entry name" value="CNNM"/>
    <property type="match status" value="1"/>
</dbReference>
<dbReference type="PANTHER" id="PTHR22777:SF32">
    <property type="entry name" value="UPF0053 INNER MEMBRANE PROTEIN YFJD"/>
    <property type="match status" value="1"/>
</dbReference>
<gene>
    <name evidence="8" type="ORF">HXL68_06115</name>
</gene>
<evidence type="ECO:0000256" key="2">
    <source>
        <dbReference type="ARBA" id="ARBA00006337"/>
    </source>
</evidence>
<evidence type="ECO:0000259" key="7">
    <source>
        <dbReference type="PROSITE" id="PS51846"/>
    </source>
</evidence>
<sequence>MSDIPLSALALTLVVLLALSAFFSLSETAMMASNRFRLRHMAQSGHPGARKALDLLAQTDKMLGVILLGNNLVNSAAATLVSVIAIELFG</sequence>
<keyword evidence="4" id="KW-0677">Repeat</keyword>
<dbReference type="Proteomes" id="UP000718593">
    <property type="component" value="Unassembled WGS sequence"/>
</dbReference>
<comment type="subcellular location">
    <subcellularLocation>
        <location evidence="1">Cell membrane</location>
        <topology evidence="1">Multi-pass membrane protein</topology>
    </subcellularLocation>
</comment>
<comment type="similarity">
    <text evidence="2">Belongs to the UPF0053 family.</text>
</comment>
<evidence type="ECO:0000256" key="3">
    <source>
        <dbReference type="ARBA" id="ARBA00022475"/>
    </source>
</evidence>
<dbReference type="EMBL" id="JABZMI010000089">
    <property type="protein sequence ID" value="MBF1164598.1"/>
    <property type="molecule type" value="Genomic_DNA"/>
</dbReference>
<name>A0A930G1B3_9RHOO</name>
<dbReference type="GO" id="GO:0005886">
    <property type="term" value="C:plasma membrane"/>
    <property type="evidence" value="ECO:0007669"/>
    <property type="project" value="UniProtKB-SubCell"/>
</dbReference>
<evidence type="ECO:0000256" key="4">
    <source>
        <dbReference type="ARBA" id="ARBA00022737"/>
    </source>
</evidence>
<evidence type="ECO:0000256" key="1">
    <source>
        <dbReference type="ARBA" id="ARBA00004651"/>
    </source>
</evidence>
<keyword evidence="6" id="KW-0812">Transmembrane</keyword>
<protein>
    <submittedName>
        <fullName evidence="8">DUF21 domain-containing protein</fullName>
    </submittedName>
</protein>
<keyword evidence="6" id="KW-1133">Transmembrane helix</keyword>
<feature type="domain" description="CNNM transmembrane" evidence="7">
    <location>
        <begin position="2"/>
        <end position="90"/>
    </location>
</feature>
<organism evidence="8 9">
    <name type="scientific">Dechloromonas agitata</name>
    <dbReference type="NCBI Taxonomy" id="73030"/>
    <lineage>
        <taxon>Bacteria</taxon>
        <taxon>Pseudomonadati</taxon>
        <taxon>Pseudomonadota</taxon>
        <taxon>Betaproteobacteria</taxon>
        <taxon>Rhodocyclales</taxon>
        <taxon>Azonexaceae</taxon>
        <taxon>Dechloromonas</taxon>
    </lineage>
</organism>
<feature type="non-terminal residue" evidence="8">
    <location>
        <position position="90"/>
    </location>
</feature>
<evidence type="ECO:0000313" key="8">
    <source>
        <dbReference type="EMBL" id="MBF1164598.1"/>
    </source>
</evidence>
<evidence type="ECO:0000256" key="5">
    <source>
        <dbReference type="ARBA" id="ARBA00023122"/>
    </source>
</evidence>
<comment type="caution">
    <text evidence="8">The sequence shown here is derived from an EMBL/GenBank/DDBJ whole genome shotgun (WGS) entry which is preliminary data.</text>
</comment>
<evidence type="ECO:0000313" key="9">
    <source>
        <dbReference type="Proteomes" id="UP000718593"/>
    </source>
</evidence>
<keyword evidence="5" id="KW-0129">CBS domain</keyword>